<evidence type="ECO:0000256" key="1">
    <source>
        <dbReference type="SAM" id="Phobius"/>
    </source>
</evidence>
<keyword evidence="1" id="KW-0472">Membrane</keyword>
<feature type="transmembrane region" description="Helical" evidence="1">
    <location>
        <begin position="108"/>
        <end position="131"/>
    </location>
</feature>
<name>A0A6C0IM92_9ZZZZ</name>
<dbReference type="EMBL" id="MN740210">
    <property type="protein sequence ID" value="QHT93710.1"/>
    <property type="molecule type" value="Genomic_DNA"/>
</dbReference>
<keyword evidence="1" id="KW-1133">Transmembrane helix</keyword>
<keyword evidence="1" id="KW-0812">Transmembrane</keyword>
<dbReference type="AlphaFoldDB" id="A0A6C0IM92"/>
<protein>
    <submittedName>
        <fullName evidence="2">Uncharacterized protein</fullName>
    </submittedName>
</protein>
<sequence length="154" mass="18432">MSNKPKPNEVIYNERIENLIKSIKENELKDYTQVYLNNNFNGVNIKITEKKIEDNTNKEIRKGYYKQEKLNNMDKLFLFFIFVYIVFFIIACVMLYRKDEMNVSKKVGIIFVLLFLPLFSTKLLLIILYTMQSFNSKLPKNVHIEKINFLDIKQ</sequence>
<organism evidence="2">
    <name type="scientific">viral metagenome</name>
    <dbReference type="NCBI Taxonomy" id="1070528"/>
    <lineage>
        <taxon>unclassified sequences</taxon>
        <taxon>metagenomes</taxon>
        <taxon>organismal metagenomes</taxon>
    </lineage>
</organism>
<evidence type="ECO:0000313" key="2">
    <source>
        <dbReference type="EMBL" id="QHT93710.1"/>
    </source>
</evidence>
<feature type="transmembrane region" description="Helical" evidence="1">
    <location>
        <begin position="76"/>
        <end position="96"/>
    </location>
</feature>
<proteinExistence type="predicted"/>
<accession>A0A6C0IM92</accession>
<reference evidence="2" key="1">
    <citation type="journal article" date="2020" name="Nature">
        <title>Giant virus diversity and host interactions through global metagenomics.</title>
        <authorList>
            <person name="Schulz F."/>
            <person name="Roux S."/>
            <person name="Paez-Espino D."/>
            <person name="Jungbluth S."/>
            <person name="Walsh D.A."/>
            <person name="Denef V.J."/>
            <person name="McMahon K.D."/>
            <person name="Konstantinidis K.T."/>
            <person name="Eloe-Fadrosh E.A."/>
            <person name="Kyrpides N.C."/>
            <person name="Woyke T."/>
        </authorList>
    </citation>
    <scope>NUCLEOTIDE SEQUENCE</scope>
    <source>
        <strain evidence="2">GVMAG-M-3300024258-14</strain>
    </source>
</reference>